<dbReference type="PANTHER" id="PTHR43741:SF4">
    <property type="entry name" value="FMN-DEPENDENT NADH:QUINONE OXIDOREDUCTASE"/>
    <property type="match status" value="1"/>
</dbReference>
<evidence type="ECO:0000259" key="1">
    <source>
        <dbReference type="Pfam" id="PF02525"/>
    </source>
</evidence>
<dbReference type="EMBL" id="FORP01000008">
    <property type="protein sequence ID" value="SFJ77758.1"/>
    <property type="molecule type" value="Genomic_DNA"/>
</dbReference>
<proteinExistence type="predicted"/>
<dbReference type="Proteomes" id="UP000199025">
    <property type="component" value="Unassembled WGS sequence"/>
</dbReference>
<evidence type="ECO:0000313" key="3">
    <source>
        <dbReference type="Proteomes" id="UP000199025"/>
    </source>
</evidence>
<sequence length="170" mass="17900">MTVLRVDSSVRHEGSVSRALTAELTRGKQVVHRDLATMRGLADAWQDAVSGGSKALSTELADEVFAADELVVGAPVYDFGIPVALKAWLGLLIVDPRLNPSGGLGTALAGKPVALAVVSGWTYEPDGPLAGWNHAVPYLRRIFADVFGADVTLHVREGTVQKAASPHVPV</sequence>
<dbReference type="SUPFAM" id="SSF52218">
    <property type="entry name" value="Flavoproteins"/>
    <property type="match status" value="1"/>
</dbReference>
<protein>
    <submittedName>
        <fullName evidence="2">FMN-dependent NADH-azoreductase</fullName>
    </submittedName>
</protein>
<dbReference type="InterPro" id="IPR050104">
    <property type="entry name" value="FMN-dep_NADH:Q_OxRdtase_AzoR1"/>
</dbReference>
<dbReference type="Pfam" id="PF02525">
    <property type="entry name" value="Flavodoxin_2"/>
    <property type="match status" value="1"/>
</dbReference>
<name>A0A1I3U2F9_9PSEU</name>
<dbReference type="STRING" id="115433.SAMN05421835_108244"/>
<gene>
    <name evidence="2" type="ORF">SAMN05421835_108244</name>
</gene>
<dbReference type="PANTHER" id="PTHR43741">
    <property type="entry name" value="FMN-DEPENDENT NADH-AZOREDUCTASE 1"/>
    <property type="match status" value="1"/>
</dbReference>
<organism evidence="2 3">
    <name type="scientific">Amycolatopsis sacchari</name>
    <dbReference type="NCBI Taxonomy" id="115433"/>
    <lineage>
        <taxon>Bacteria</taxon>
        <taxon>Bacillati</taxon>
        <taxon>Actinomycetota</taxon>
        <taxon>Actinomycetes</taxon>
        <taxon>Pseudonocardiales</taxon>
        <taxon>Pseudonocardiaceae</taxon>
        <taxon>Amycolatopsis</taxon>
    </lineage>
</organism>
<evidence type="ECO:0000313" key="2">
    <source>
        <dbReference type="EMBL" id="SFJ77758.1"/>
    </source>
</evidence>
<dbReference type="InterPro" id="IPR003680">
    <property type="entry name" value="Flavodoxin_fold"/>
</dbReference>
<dbReference type="AlphaFoldDB" id="A0A1I3U2F9"/>
<reference evidence="2 3" key="1">
    <citation type="submission" date="2016-10" db="EMBL/GenBank/DDBJ databases">
        <authorList>
            <person name="de Groot N.N."/>
        </authorList>
    </citation>
    <scope>NUCLEOTIDE SEQUENCE [LARGE SCALE GENOMIC DNA]</scope>
    <source>
        <strain evidence="2 3">DSM 44468</strain>
    </source>
</reference>
<accession>A0A1I3U2F9</accession>
<dbReference type="InterPro" id="IPR029039">
    <property type="entry name" value="Flavoprotein-like_sf"/>
</dbReference>
<keyword evidence="3" id="KW-1185">Reference proteome</keyword>
<dbReference type="Gene3D" id="3.40.50.360">
    <property type="match status" value="1"/>
</dbReference>
<dbReference type="RefSeq" id="WP_177228731.1">
    <property type="nucleotide sequence ID" value="NZ_FORP01000008.1"/>
</dbReference>
<feature type="domain" description="Flavodoxin-like fold" evidence="1">
    <location>
        <begin position="1"/>
        <end position="160"/>
    </location>
</feature>